<dbReference type="Pfam" id="PF00106">
    <property type="entry name" value="adh_short"/>
    <property type="match status" value="1"/>
</dbReference>
<feature type="transmembrane region" description="Helical" evidence="4">
    <location>
        <begin position="38"/>
        <end position="57"/>
    </location>
</feature>
<keyword evidence="3" id="KW-0560">Oxidoreductase</keyword>
<keyword evidence="2" id="KW-0752">Steroid biosynthesis</keyword>
<reference evidence="5" key="2">
    <citation type="submission" date="2014-03" db="EMBL/GenBank/DDBJ databases">
        <authorList>
            <person name="Genoscope - CEA"/>
        </authorList>
    </citation>
    <scope>NUCLEOTIDE SEQUENCE</scope>
</reference>
<accession>A0A060WV17</accession>
<dbReference type="PANTHER" id="PTHR43899">
    <property type="entry name" value="RH59310P"/>
    <property type="match status" value="1"/>
</dbReference>
<keyword evidence="4" id="KW-0812">Transmembrane</keyword>
<organism evidence="5 6">
    <name type="scientific">Oncorhynchus mykiss</name>
    <name type="common">Rainbow trout</name>
    <name type="synonym">Salmo gairdneri</name>
    <dbReference type="NCBI Taxonomy" id="8022"/>
    <lineage>
        <taxon>Eukaryota</taxon>
        <taxon>Metazoa</taxon>
        <taxon>Chordata</taxon>
        <taxon>Craniata</taxon>
        <taxon>Vertebrata</taxon>
        <taxon>Euteleostomi</taxon>
        <taxon>Actinopterygii</taxon>
        <taxon>Neopterygii</taxon>
        <taxon>Teleostei</taxon>
        <taxon>Protacanthopterygii</taxon>
        <taxon>Salmoniformes</taxon>
        <taxon>Salmonidae</taxon>
        <taxon>Salmoninae</taxon>
        <taxon>Oncorhynchus</taxon>
    </lineage>
</organism>
<evidence type="ECO:0008006" key="7">
    <source>
        <dbReference type="Google" id="ProtNLM"/>
    </source>
</evidence>
<dbReference type="GO" id="GO:0005783">
    <property type="term" value="C:endoplasmic reticulum"/>
    <property type="evidence" value="ECO:0007669"/>
    <property type="project" value="TreeGrafter"/>
</dbReference>
<dbReference type="SUPFAM" id="SSF51735">
    <property type="entry name" value="NAD(P)-binding Rossmann-fold domains"/>
    <property type="match status" value="1"/>
</dbReference>
<dbReference type="FunFam" id="3.40.50.720:FF:000137">
    <property type="entry name" value="Hydroxysteroid (17-beta) dehydrogenase 3"/>
    <property type="match status" value="1"/>
</dbReference>
<dbReference type="EMBL" id="FR904744">
    <property type="protein sequence ID" value="CDQ71021.1"/>
    <property type="molecule type" value="Genomic_DNA"/>
</dbReference>
<proteinExistence type="predicted"/>
<dbReference type="AlphaFoldDB" id="A0A060WV17"/>
<evidence type="ECO:0000256" key="4">
    <source>
        <dbReference type="SAM" id="Phobius"/>
    </source>
</evidence>
<dbReference type="InterPro" id="IPR002347">
    <property type="entry name" value="SDR_fam"/>
</dbReference>
<evidence type="ECO:0000313" key="6">
    <source>
        <dbReference type="Proteomes" id="UP000193380"/>
    </source>
</evidence>
<dbReference type="Proteomes" id="UP000193380">
    <property type="component" value="Unassembled WGS sequence"/>
</dbReference>
<keyword evidence="4" id="KW-1133">Transmembrane helix</keyword>
<dbReference type="GO" id="GO:0006694">
    <property type="term" value="P:steroid biosynthetic process"/>
    <property type="evidence" value="ECO:0007669"/>
    <property type="project" value="UniProtKB-KW"/>
</dbReference>
<dbReference type="Gene3D" id="3.40.50.720">
    <property type="entry name" value="NAD(P)-binding Rossmann-like Domain"/>
    <property type="match status" value="1"/>
</dbReference>
<sequence length="368" mass="40623">MSGLRNCVVVRADVHILTHRPSLLLQPDNLKEPVGLPWINGAVLVCLGAAVVVFYGVKMVHFAKMLYPRVCFPQPDSFFTSMGEWAVVTGGSDGIGKAYAFELAGRGLNVVILSRTKDKLDRVALEIGETTGQKVKVIVADFTEDDMYEHIEENLKGLNISVLVNNVGILPSHIPCKFLQTKDLEQRITKVINCNVKALVKMCQIVLPGMEKRGKGVIVNISSGVASVPSPMYTMYCASKASTDLLSLSKHRMISRLYAMLLELVVFVERFSQGLQAEYKAKRVMIQAVAPFGVSTPMTGYQKSNMVTLTAEDFVRTSLEYLQAGDKTYGSICHTVLGWMVQAVPQQILHSETMQDSLLEYVKKRVGT</sequence>
<dbReference type="CDD" id="cd05356">
    <property type="entry name" value="17beta-HSD1_like_SDR_c"/>
    <property type="match status" value="1"/>
</dbReference>
<dbReference type="InterPro" id="IPR036291">
    <property type="entry name" value="NAD(P)-bd_dom_sf"/>
</dbReference>
<keyword evidence="1" id="KW-0521">NADP</keyword>
<gene>
    <name evidence="5" type="ORF">GSONMT00037652001</name>
</gene>
<keyword evidence="2" id="KW-0443">Lipid metabolism</keyword>
<evidence type="ECO:0000256" key="2">
    <source>
        <dbReference type="ARBA" id="ARBA00022955"/>
    </source>
</evidence>
<dbReference type="PRINTS" id="PR00081">
    <property type="entry name" value="GDHRDH"/>
</dbReference>
<evidence type="ECO:0000256" key="1">
    <source>
        <dbReference type="ARBA" id="ARBA00022857"/>
    </source>
</evidence>
<dbReference type="PaxDb" id="8022-A0A060WV17"/>
<dbReference type="GO" id="GO:0047045">
    <property type="term" value="F:testosterone dehydrogenase (NADP+) activity"/>
    <property type="evidence" value="ECO:0007669"/>
    <property type="project" value="TreeGrafter"/>
</dbReference>
<reference evidence="5" key="1">
    <citation type="journal article" date="2014" name="Nat. Commun.">
        <title>The rainbow trout genome provides novel insights into evolution after whole-genome duplication in vertebrates.</title>
        <authorList>
            <person name="Berthelot C."/>
            <person name="Brunet F."/>
            <person name="Chalopin D."/>
            <person name="Juanchich A."/>
            <person name="Bernard M."/>
            <person name="Noel B."/>
            <person name="Bento P."/>
            <person name="Da Silva C."/>
            <person name="Labadie K."/>
            <person name="Alberti A."/>
            <person name="Aury J.M."/>
            <person name="Louis A."/>
            <person name="Dehais P."/>
            <person name="Bardou P."/>
            <person name="Montfort J."/>
            <person name="Klopp C."/>
            <person name="Cabau C."/>
            <person name="Gaspin C."/>
            <person name="Thorgaard G.H."/>
            <person name="Boussaha M."/>
            <person name="Quillet E."/>
            <person name="Guyomard R."/>
            <person name="Galiana D."/>
            <person name="Bobe J."/>
            <person name="Volff J.N."/>
            <person name="Genet C."/>
            <person name="Wincker P."/>
            <person name="Jaillon O."/>
            <person name="Roest Crollius H."/>
            <person name="Guiguen Y."/>
        </authorList>
    </citation>
    <scope>NUCLEOTIDE SEQUENCE [LARGE SCALE GENOMIC DNA]</scope>
</reference>
<dbReference type="STRING" id="8022.A0A060WV17"/>
<evidence type="ECO:0000313" key="5">
    <source>
        <dbReference type="EMBL" id="CDQ71021.1"/>
    </source>
</evidence>
<dbReference type="PIRSF" id="PIRSF000126">
    <property type="entry name" value="11-beta-HSD1"/>
    <property type="match status" value="1"/>
</dbReference>
<dbReference type="InterPro" id="IPR051019">
    <property type="entry name" value="VLCFA-Steroid_DH"/>
</dbReference>
<evidence type="ECO:0000256" key="3">
    <source>
        <dbReference type="ARBA" id="ARBA00023002"/>
    </source>
</evidence>
<name>A0A060WV17_ONCMY</name>
<protein>
    <recommendedName>
        <fullName evidence="7">Testosterone 17-beta-dehydrogenase 3</fullName>
    </recommendedName>
</protein>
<dbReference type="PANTHER" id="PTHR43899:SF7">
    <property type="entry name" value="17-BETA-HYDROXYSTEROID DEHYDROGENASE TYPE 3"/>
    <property type="match status" value="1"/>
</dbReference>
<keyword evidence="4" id="KW-0472">Membrane</keyword>
<keyword evidence="2" id="KW-0444">Lipid biosynthesis</keyword>